<dbReference type="AlphaFoldDB" id="A0AA38WUP5"/>
<comment type="caution">
    <text evidence="1">The sequence shown here is derived from an EMBL/GenBank/DDBJ whole genome shotgun (WGS) entry which is preliminary data.</text>
</comment>
<evidence type="ECO:0000313" key="1">
    <source>
        <dbReference type="EMBL" id="KAJ9566059.1"/>
    </source>
</evidence>
<keyword evidence="2" id="KW-1185">Reference proteome</keyword>
<dbReference type="PANTHER" id="PTHR38926:SF2">
    <property type="entry name" value="F-BOX_LRR-REPEAT PROTEIN 21-RELATED"/>
    <property type="match status" value="1"/>
</dbReference>
<gene>
    <name evidence="1" type="ORF">OSB04_002025</name>
</gene>
<dbReference type="EMBL" id="JARYMX010000001">
    <property type="protein sequence ID" value="KAJ9566059.1"/>
    <property type="molecule type" value="Genomic_DNA"/>
</dbReference>
<evidence type="ECO:0000313" key="2">
    <source>
        <dbReference type="Proteomes" id="UP001172457"/>
    </source>
</evidence>
<dbReference type="InterPro" id="IPR032675">
    <property type="entry name" value="LRR_dom_sf"/>
</dbReference>
<dbReference type="PANTHER" id="PTHR38926">
    <property type="entry name" value="F-BOX DOMAIN CONTAINING PROTEIN, EXPRESSED"/>
    <property type="match status" value="1"/>
</dbReference>
<sequence length="160" mass="18155">MASTSSGAPSSAMEEKRNWVDMPDEIMGEMILQRLNCVEILTSDIIDMNHYSYDSYPTNDFKNLIKQAVHRSCGELVHISLKHFVTDDLLDYHKDPSVHSSSKVTRLRLKACYGITGCWLNNTLKRLSHLETLELSYTSILVEDIEVIGHNCPLSLNPSR</sequence>
<dbReference type="SUPFAM" id="SSF52047">
    <property type="entry name" value="RNI-like"/>
    <property type="match status" value="1"/>
</dbReference>
<reference evidence="1" key="1">
    <citation type="submission" date="2023-03" db="EMBL/GenBank/DDBJ databases">
        <title>Chromosome-scale reference genome and RAD-based genetic map of yellow starthistle (Centaurea solstitialis) reveal putative structural variation and QTLs associated with invader traits.</title>
        <authorList>
            <person name="Reatini B."/>
            <person name="Cang F.A."/>
            <person name="Jiang Q."/>
            <person name="Mckibben M.T.W."/>
            <person name="Barker M.S."/>
            <person name="Rieseberg L.H."/>
            <person name="Dlugosch K.M."/>
        </authorList>
    </citation>
    <scope>NUCLEOTIDE SEQUENCE</scope>
    <source>
        <strain evidence="1">CAN-66</strain>
        <tissue evidence="1">Leaf</tissue>
    </source>
</reference>
<organism evidence="1 2">
    <name type="scientific">Centaurea solstitialis</name>
    <name type="common">yellow star-thistle</name>
    <dbReference type="NCBI Taxonomy" id="347529"/>
    <lineage>
        <taxon>Eukaryota</taxon>
        <taxon>Viridiplantae</taxon>
        <taxon>Streptophyta</taxon>
        <taxon>Embryophyta</taxon>
        <taxon>Tracheophyta</taxon>
        <taxon>Spermatophyta</taxon>
        <taxon>Magnoliopsida</taxon>
        <taxon>eudicotyledons</taxon>
        <taxon>Gunneridae</taxon>
        <taxon>Pentapetalae</taxon>
        <taxon>asterids</taxon>
        <taxon>campanulids</taxon>
        <taxon>Asterales</taxon>
        <taxon>Asteraceae</taxon>
        <taxon>Carduoideae</taxon>
        <taxon>Cardueae</taxon>
        <taxon>Centaureinae</taxon>
        <taxon>Centaurea</taxon>
    </lineage>
</organism>
<proteinExistence type="predicted"/>
<accession>A0AA38WUP5</accession>
<name>A0AA38WUP5_9ASTR</name>
<dbReference type="Gene3D" id="3.80.10.10">
    <property type="entry name" value="Ribonuclease Inhibitor"/>
    <property type="match status" value="1"/>
</dbReference>
<protein>
    <submittedName>
        <fullName evidence="1">Uncharacterized protein</fullName>
    </submittedName>
</protein>
<dbReference type="Proteomes" id="UP001172457">
    <property type="component" value="Chromosome 1"/>
</dbReference>